<dbReference type="AlphaFoldDB" id="A0A3M7PJE3"/>
<evidence type="ECO:0000313" key="2">
    <source>
        <dbReference type="Proteomes" id="UP000276133"/>
    </source>
</evidence>
<keyword evidence="1" id="KW-0695">RNA-directed DNA polymerase</keyword>
<organism evidence="1 2">
    <name type="scientific">Brachionus plicatilis</name>
    <name type="common">Marine rotifer</name>
    <name type="synonym">Brachionus muelleri</name>
    <dbReference type="NCBI Taxonomy" id="10195"/>
    <lineage>
        <taxon>Eukaryota</taxon>
        <taxon>Metazoa</taxon>
        <taxon>Spiralia</taxon>
        <taxon>Gnathifera</taxon>
        <taxon>Rotifera</taxon>
        <taxon>Eurotatoria</taxon>
        <taxon>Monogononta</taxon>
        <taxon>Pseudotrocha</taxon>
        <taxon>Ploima</taxon>
        <taxon>Brachionidae</taxon>
        <taxon>Brachionus</taxon>
    </lineage>
</organism>
<protein>
    <submittedName>
        <fullName evidence="1">RNA-directed DNA polymerase from mobile element jockey-like</fullName>
    </submittedName>
</protein>
<dbReference type="STRING" id="10195.A0A3M7PJE3"/>
<dbReference type="Proteomes" id="UP000276133">
    <property type="component" value="Unassembled WGS sequence"/>
</dbReference>
<comment type="caution">
    <text evidence="1">The sequence shown here is derived from an EMBL/GenBank/DDBJ whole genome shotgun (WGS) entry which is preliminary data.</text>
</comment>
<name>A0A3M7PJE3_BRAPC</name>
<dbReference type="GO" id="GO:0031012">
    <property type="term" value="C:extracellular matrix"/>
    <property type="evidence" value="ECO:0007669"/>
    <property type="project" value="TreeGrafter"/>
</dbReference>
<keyword evidence="1" id="KW-0548">Nucleotidyltransferase</keyword>
<evidence type="ECO:0000313" key="1">
    <source>
        <dbReference type="EMBL" id="RMZ98807.1"/>
    </source>
</evidence>
<reference evidence="1 2" key="1">
    <citation type="journal article" date="2018" name="Sci. Rep.">
        <title>Genomic signatures of local adaptation to the degree of environmental predictability in rotifers.</title>
        <authorList>
            <person name="Franch-Gras L."/>
            <person name="Hahn C."/>
            <person name="Garcia-Roger E.M."/>
            <person name="Carmona M.J."/>
            <person name="Serra M."/>
            <person name="Gomez A."/>
        </authorList>
    </citation>
    <scope>NUCLEOTIDE SEQUENCE [LARGE SCALE GENOMIC DNA]</scope>
    <source>
        <strain evidence="1">HYR1</strain>
    </source>
</reference>
<keyword evidence="1" id="KW-0808">Transferase</keyword>
<accession>A0A3M7PJE3</accession>
<dbReference type="PANTHER" id="PTHR33395">
    <property type="entry name" value="TRANSCRIPTASE, PUTATIVE-RELATED-RELATED"/>
    <property type="match status" value="1"/>
</dbReference>
<gene>
    <name evidence="1" type="ORF">BpHYR1_043919</name>
</gene>
<dbReference type="GO" id="GO:0007508">
    <property type="term" value="P:larval heart development"/>
    <property type="evidence" value="ECO:0007669"/>
    <property type="project" value="TreeGrafter"/>
</dbReference>
<dbReference type="PANTHER" id="PTHR33395:SF22">
    <property type="entry name" value="REVERSE TRANSCRIPTASE DOMAIN-CONTAINING PROTEIN"/>
    <property type="match status" value="1"/>
</dbReference>
<feature type="non-terminal residue" evidence="1">
    <location>
        <position position="339"/>
    </location>
</feature>
<proteinExistence type="predicted"/>
<dbReference type="GO" id="GO:0061343">
    <property type="term" value="P:cell adhesion involved in heart morphogenesis"/>
    <property type="evidence" value="ECO:0007669"/>
    <property type="project" value="TreeGrafter"/>
</dbReference>
<keyword evidence="2" id="KW-1185">Reference proteome</keyword>
<dbReference type="GO" id="GO:0003964">
    <property type="term" value="F:RNA-directed DNA polymerase activity"/>
    <property type="evidence" value="ECO:0007669"/>
    <property type="project" value="UniProtKB-KW"/>
</dbReference>
<sequence length="339" mass="39658">MNCPKLILCRLTPASGCIYYVQPCWHRHQQLKPCANGKRRNEQPTSKLDLLLVSDPNRVTDVKTGPPLDGNASKYHCSLIFQLHSKASRLQTFDSRSLNWRNGDFMAMSEYFKSNFRKVTQNGCPQDLYSDFLYTFGEAAKLFVKRRRTRLLNSKPPWWNSEIATLVRQKIHVFICKRIDRHNQQLASKHKYLCKQVKHVVKRSIIEYELKLVQSAKKNPKLLYSYMNRHYSSRESIVALMDVDNHIVTDKIGICERLNDFFFSVFEPPTSREARQLIRNCGVRHNFFTNRTADFLKKYLILKIGRRLLQWGVYVRNHLETPVSHSINTTTTTNLPFSG</sequence>
<dbReference type="EMBL" id="REGN01010551">
    <property type="protein sequence ID" value="RMZ98807.1"/>
    <property type="molecule type" value="Genomic_DNA"/>
</dbReference>